<comment type="caution">
    <text evidence="1">The sequence shown here is derived from an EMBL/GenBank/DDBJ whole genome shotgun (WGS) entry which is preliminary data.</text>
</comment>
<gene>
    <name evidence="1" type="ORF">M9H77_35897</name>
</gene>
<keyword evidence="2" id="KW-1185">Reference proteome</keyword>
<accession>A0ACB9ZUJ8</accession>
<sequence>MKMKKRSNGSSMKKRKGNRNSTWSKKKAHPTVASIPAAFTSDEMSITPVQTAFTPTSIPPPDSSFCTFRDVYLSGSRFYTPDDHDSIHIAAILRRPRLLLWLHLVWGWSRRLPNHHHHVHLNLPLHHQHELQHLPFHQPLQLPLHPRVFNKQSDCAMVITEIMKAYFIEAHPSFRKVPQRMKNMFYKESGIDGTGCMSVSFGTLGKDRPHYNIRT</sequence>
<proteinExistence type="predicted"/>
<evidence type="ECO:0000313" key="1">
    <source>
        <dbReference type="EMBL" id="KAI5649892.1"/>
    </source>
</evidence>
<reference evidence="2" key="1">
    <citation type="journal article" date="2023" name="Nat. Plants">
        <title>Single-cell RNA sequencing provides a high-resolution roadmap for understanding the multicellular compartmentation of specialized metabolism.</title>
        <authorList>
            <person name="Sun S."/>
            <person name="Shen X."/>
            <person name="Li Y."/>
            <person name="Li Y."/>
            <person name="Wang S."/>
            <person name="Li R."/>
            <person name="Zhang H."/>
            <person name="Shen G."/>
            <person name="Guo B."/>
            <person name="Wei J."/>
            <person name="Xu J."/>
            <person name="St-Pierre B."/>
            <person name="Chen S."/>
            <person name="Sun C."/>
        </authorList>
    </citation>
    <scope>NUCLEOTIDE SEQUENCE [LARGE SCALE GENOMIC DNA]</scope>
</reference>
<name>A0ACB9ZUJ8_CATRO</name>
<evidence type="ECO:0000313" key="2">
    <source>
        <dbReference type="Proteomes" id="UP001060085"/>
    </source>
</evidence>
<organism evidence="1 2">
    <name type="scientific">Catharanthus roseus</name>
    <name type="common">Madagascar periwinkle</name>
    <name type="synonym">Vinca rosea</name>
    <dbReference type="NCBI Taxonomy" id="4058"/>
    <lineage>
        <taxon>Eukaryota</taxon>
        <taxon>Viridiplantae</taxon>
        <taxon>Streptophyta</taxon>
        <taxon>Embryophyta</taxon>
        <taxon>Tracheophyta</taxon>
        <taxon>Spermatophyta</taxon>
        <taxon>Magnoliopsida</taxon>
        <taxon>eudicotyledons</taxon>
        <taxon>Gunneridae</taxon>
        <taxon>Pentapetalae</taxon>
        <taxon>asterids</taxon>
        <taxon>lamiids</taxon>
        <taxon>Gentianales</taxon>
        <taxon>Apocynaceae</taxon>
        <taxon>Rauvolfioideae</taxon>
        <taxon>Vinceae</taxon>
        <taxon>Catharanthinae</taxon>
        <taxon>Catharanthus</taxon>
    </lineage>
</organism>
<protein>
    <submittedName>
        <fullName evidence="1">Uncharacterized protein</fullName>
    </submittedName>
</protein>
<dbReference type="Proteomes" id="UP001060085">
    <property type="component" value="Linkage Group LG08"/>
</dbReference>
<dbReference type="EMBL" id="CM044708">
    <property type="protein sequence ID" value="KAI5649892.1"/>
    <property type="molecule type" value="Genomic_DNA"/>
</dbReference>